<dbReference type="OrthoDB" id="185373at2759"/>
<evidence type="ECO:0000256" key="1">
    <source>
        <dbReference type="ARBA" id="ARBA00007626"/>
    </source>
</evidence>
<dbReference type="PANTHER" id="PTHR47941">
    <property type="entry name" value="PENTATRICOPEPTIDE REPEAT-CONTAINING PROTEIN 3, MITOCHONDRIAL"/>
    <property type="match status" value="1"/>
</dbReference>
<accession>B9RKX2</accession>
<feature type="compositionally biased region" description="Polar residues" evidence="4">
    <location>
        <begin position="59"/>
        <end position="83"/>
    </location>
</feature>
<comment type="similarity">
    <text evidence="1">Belongs to the PPR family. P subfamily.</text>
</comment>
<dbReference type="Pfam" id="PF13041">
    <property type="entry name" value="PPR_2"/>
    <property type="match status" value="1"/>
</dbReference>
<dbReference type="Pfam" id="PF12854">
    <property type="entry name" value="PPR_1"/>
    <property type="match status" value="1"/>
</dbReference>
<proteinExistence type="inferred from homology"/>
<reference evidence="6" key="1">
    <citation type="journal article" date="2010" name="Nat. Biotechnol.">
        <title>Draft genome sequence of the oilseed species Ricinus communis.</title>
        <authorList>
            <person name="Chan A.P."/>
            <person name="Crabtree J."/>
            <person name="Zhao Q."/>
            <person name="Lorenzi H."/>
            <person name="Orvis J."/>
            <person name="Puiu D."/>
            <person name="Melake-Berhan A."/>
            <person name="Jones K.M."/>
            <person name="Redman J."/>
            <person name="Chen G."/>
            <person name="Cahoon E.B."/>
            <person name="Gedil M."/>
            <person name="Stanke M."/>
            <person name="Haas B.J."/>
            <person name="Wortman J.R."/>
            <person name="Fraser-Liggett C.M."/>
            <person name="Ravel J."/>
            <person name="Rabinowicz P.D."/>
        </authorList>
    </citation>
    <scope>NUCLEOTIDE SEQUENCE [LARGE SCALE GENOMIC DNA]</scope>
    <source>
        <strain evidence="6">cv. Hale</strain>
    </source>
</reference>
<keyword evidence="6" id="KW-1185">Reference proteome</keyword>
<dbReference type="STRING" id="3988.B9RKX2"/>
<evidence type="ECO:0000313" key="6">
    <source>
        <dbReference type="Proteomes" id="UP000008311"/>
    </source>
</evidence>
<dbReference type="AlphaFoldDB" id="B9RKX2"/>
<dbReference type="PROSITE" id="PS51375">
    <property type="entry name" value="PPR"/>
    <property type="match status" value="4"/>
</dbReference>
<dbReference type="eggNOG" id="KOG4197">
    <property type="taxonomic scope" value="Eukaryota"/>
</dbReference>
<dbReference type="Pfam" id="PF01535">
    <property type="entry name" value="PPR"/>
    <property type="match status" value="1"/>
</dbReference>
<evidence type="ECO:0000256" key="3">
    <source>
        <dbReference type="PROSITE-ProRule" id="PRU00708"/>
    </source>
</evidence>
<feature type="repeat" description="PPR" evidence="3">
    <location>
        <begin position="246"/>
        <end position="280"/>
    </location>
</feature>
<keyword evidence="2" id="KW-0677">Repeat</keyword>
<dbReference type="EMBL" id="EQ973785">
    <property type="protein sequence ID" value="EEF47987.1"/>
    <property type="molecule type" value="Genomic_DNA"/>
</dbReference>
<feature type="repeat" description="PPR" evidence="3">
    <location>
        <begin position="211"/>
        <end position="245"/>
    </location>
</feature>
<dbReference type="Gene3D" id="1.25.40.10">
    <property type="entry name" value="Tetratricopeptide repeat domain"/>
    <property type="match status" value="1"/>
</dbReference>
<feature type="repeat" description="PPR" evidence="3">
    <location>
        <begin position="176"/>
        <end position="210"/>
    </location>
</feature>
<feature type="repeat" description="PPR" evidence="3">
    <location>
        <begin position="141"/>
        <end position="175"/>
    </location>
</feature>
<dbReference type="KEGG" id="rcu:8285361"/>
<name>B9RKX2_RICCO</name>
<evidence type="ECO:0000313" key="5">
    <source>
        <dbReference type="EMBL" id="EEF47987.1"/>
    </source>
</evidence>
<feature type="region of interest" description="Disordered" evidence="4">
    <location>
        <begin position="32"/>
        <end position="85"/>
    </location>
</feature>
<feature type="region of interest" description="Disordered" evidence="4">
    <location>
        <begin position="98"/>
        <end position="130"/>
    </location>
</feature>
<dbReference type="InParanoid" id="B9RKX2"/>
<protein>
    <submittedName>
        <fullName evidence="5">Pentatricopeptide repeat-containing protein, putative</fullName>
    </submittedName>
</protein>
<gene>
    <name evidence="5" type="ORF">RCOM_1563900</name>
</gene>
<evidence type="ECO:0000256" key="4">
    <source>
        <dbReference type="SAM" id="MobiDB-lite"/>
    </source>
</evidence>
<dbReference type="NCBIfam" id="TIGR00756">
    <property type="entry name" value="PPR"/>
    <property type="match status" value="3"/>
</dbReference>
<dbReference type="InterPro" id="IPR002885">
    <property type="entry name" value="PPR_rpt"/>
</dbReference>
<dbReference type="InterPro" id="IPR011990">
    <property type="entry name" value="TPR-like_helical_dom_sf"/>
</dbReference>
<dbReference type="Proteomes" id="UP000008311">
    <property type="component" value="Unassembled WGS sequence"/>
</dbReference>
<dbReference type="OMA" id="EGFCKEQ"/>
<evidence type="ECO:0000256" key="2">
    <source>
        <dbReference type="ARBA" id="ARBA00022737"/>
    </source>
</evidence>
<organism evidence="5 6">
    <name type="scientific">Ricinus communis</name>
    <name type="common">Castor bean</name>
    <dbReference type="NCBI Taxonomy" id="3988"/>
    <lineage>
        <taxon>Eukaryota</taxon>
        <taxon>Viridiplantae</taxon>
        <taxon>Streptophyta</taxon>
        <taxon>Embryophyta</taxon>
        <taxon>Tracheophyta</taxon>
        <taxon>Spermatophyta</taxon>
        <taxon>Magnoliopsida</taxon>
        <taxon>eudicotyledons</taxon>
        <taxon>Gunneridae</taxon>
        <taxon>Pentapetalae</taxon>
        <taxon>rosids</taxon>
        <taxon>fabids</taxon>
        <taxon>Malpighiales</taxon>
        <taxon>Euphorbiaceae</taxon>
        <taxon>Acalyphoideae</taxon>
        <taxon>Acalypheae</taxon>
        <taxon>Ricinus</taxon>
    </lineage>
</organism>
<sequence length="313" mass="34998">MDSVWKLMRMKPNSVTEIVRCFSSIRETRGSFSLNGERDDASNVDNSPPHPIPNRPLRGQTSFNQSQSQSPRIPRRNTNQNHLSSDDFLEKFKLNKRNHKDEIPHQINNHTSKDENINKSSPPPPPPDANDIFNKMKETGLIPNAVAMLDGLCKDGLVQEAMKLFGLMRQKGTIPEVVVYTAVVDGFCKAHKTDDAKRIFKKMIDNGITPNAFSYTVTIQGLCKCNAVDDAVDFCFQMLDAGHSPNVTTFVGLVDGLCREKGVDEAQNVIEDLRKKGFYINGKAIREFLDKNAPLSSDLSQAIFGKKPSQMPF</sequence>